<sequence>MTKTAITRVSTLIASLLVFLVSATSSAESIRFGVVAPEGHPWIQVMQQFKSNLNTPTSPINVKESRFVKVRGEAAILEMLGSGELQAGIIAVESLTTFDPALNGWLVPFQFHKLDQLEAAAKSPEGQTMLTNLQNYNLVGLGYTFSGMRNIMSPKPLNSVEDLKGKRVRSFANDMFHNWYRRLGAEPKVIQVQDLVVNLQKNEIDAVDCDLATAVGMELDKAAPYLLHTNHMASPGIFVVSKKWWDVQSPQTQARITDAFSRAQTAGFELLAQSERDNLKTLRDRGVTVKEIPEAQFGDAPQKLRDFYYSTNLRIQQFGVAVQ</sequence>
<dbReference type="GO" id="GO:0030246">
    <property type="term" value="F:carbohydrate binding"/>
    <property type="evidence" value="ECO:0007669"/>
    <property type="project" value="TreeGrafter"/>
</dbReference>
<dbReference type="PANTHER" id="PTHR33376:SF2">
    <property type="entry name" value="DICARBOXYLATE-BINDING PERIPLASMIC PROTEIN"/>
    <property type="match status" value="1"/>
</dbReference>
<dbReference type="Gene3D" id="3.40.190.170">
    <property type="entry name" value="Bacterial extracellular solute-binding protein, family 7"/>
    <property type="match status" value="1"/>
</dbReference>
<dbReference type="SUPFAM" id="SSF53850">
    <property type="entry name" value="Periplasmic binding protein-like II"/>
    <property type="match status" value="1"/>
</dbReference>
<dbReference type="Proteomes" id="UP001150830">
    <property type="component" value="Unassembled WGS sequence"/>
</dbReference>
<evidence type="ECO:0000256" key="1">
    <source>
        <dbReference type="ARBA" id="ARBA00022729"/>
    </source>
</evidence>
<evidence type="ECO:0000313" key="3">
    <source>
        <dbReference type="EMBL" id="MCY0966656.1"/>
    </source>
</evidence>
<gene>
    <name evidence="3" type="ORF">OUO13_15820</name>
</gene>
<protein>
    <submittedName>
        <fullName evidence="3">TRAP transporter substrate-binding protein</fullName>
    </submittedName>
</protein>
<keyword evidence="1 2" id="KW-0732">Signal</keyword>
<feature type="chain" id="PRO_5040932147" evidence="2">
    <location>
        <begin position="28"/>
        <end position="323"/>
    </location>
</feature>
<dbReference type="GO" id="GO:0055085">
    <property type="term" value="P:transmembrane transport"/>
    <property type="evidence" value="ECO:0007669"/>
    <property type="project" value="InterPro"/>
</dbReference>
<dbReference type="NCBIfam" id="NF037995">
    <property type="entry name" value="TRAP_S1"/>
    <property type="match status" value="1"/>
</dbReference>
<evidence type="ECO:0000256" key="2">
    <source>
        <dbReference type="SAM" id="SignalP"/>
    </source>
</evidence>
<name>A0A9X3EG72_9GAMM</name>
<keyword evidence="4" id="KW-1185">Reference proteome</keyword>
<dbReference type="AlphaFoldDB" id="A0A9X3EG72"/>
<dbReference type="InterPro" id="IPR038404">
    <property type="entry name" value="TRAP_DctP_sf"/>
</dbReference>
<dbReference type="RefSeq" id="WP_283174857.1">
    <property type="nucleotide sequence ID" value="NZ_JAPNOA010000056.1"/>
</dbReference>
<comment type="caution">
    <text evidence="3">The sequence shown here is derived from an EMBL/GenBank/DDBJ whole genome shotgun (WGS) entry which is preliminary data.</text>
</comment>
<dbReference type="CDD" id="cd13603">
    <property type="entry name" value="PBP2_TRAP_Siap_TeaA_like"/>
    <property type="match status" value="1"/>
</dbReference>
<reference evidence="3" key="1">
    <citation type="submission" date="2022-11" db="EMBL/GenBank/DDBJ databases">
        <title>Parathalassolutuus dongxingensis gen. nov., sp. nov., a novel member of family Oceanospirillaceae isolated from a coastal shrimp pond in Guangxi, China.</title>
        <authorList>
            <person name="Chen H."/>
        </authorList>
    </citation>
    <scope>NUCLEOTIDE SEQUENCE</scope>
    <source>
        <strain evidence="3">G-43</strain>
    </source>
</reference>
<dbReference type="EMBL" id="JAPNOA010000056">
    <property type="protein sequence ID" value="MCY0966656.1"/>
    <property type="molecule type" value="Genomic_DNA"/>
</dbReference>
<dbReference type="InterPro" id="IPR018389">
    <property type="entry name" value="DctP_fam"/>
</dbReference>
<evidence type="ECO:0000313" key="4">
    <source>
        <dbReference type="Proteomes" id="UP001150830"/>
    </source>
</evidence>
<proteinExistence type="predicted"/>
<organism evidence="3 4">
    <name type="scientific">Parathalassolituus penaei</name>
    <dbReference type="NCBI Taxonomy" id="2997323"/>
    <lineage>
        <taxon>Bacteria</taxon>
        <taxon>Pseudomonadati</taxon>
        <taxon>Pseudomonadota</taxon>
        <taxon>Gammaproteobacteria</taxon>
        <taxon>Oceanospirillales</taxon>
        <taxon>Oceanospirillaceae</taxon>
        <taxon>Parathalassolituus</taxon>
    </lineage>
</organism>
<dbReference type="Pfam" id="PF03480">
    <property type="entry name" value="DctP"/>
    <property type="match status" value="1"/>
</dbReference>
<dbReference type="PANTHER" id="PTHR33376">
    <property type="match status" value="1"/>
</dbReference>
<accession>A0A9X3EG72</accession>
<feature type="signal peptide" evidence="2">
    <location>
        <begin position="1"/>
        <end position="27"/>
    </location>
</feature>